<sequence>MSSEVKTYSIEELYALRNQKLNVGVTLMHKKSKKSKKKVQQDNSSPAEFFERYRWIMHDVVLITKSGETKLSGSQLYEMFLQGKLLLHECTVKSQDTNIPFVLQLKKCVDIYKKILDIDASKEEERKKLKEEEMKKPKAAKPVYNEHEVTEPLFDPLAELEGVD</sequence>
<accession>A0A0A1U5J0</accession>
<dbReference type="RefSeq" id="XP_004253807.1">
    <property type="nucleotide sequence ID" value="XM_004253759.1"/>
</dbReference>
<evidence type="ECO:0000256" key="1">
    <source>
        <dbReference type="SAM" id="MobiDB-lite"/>
    </source>
</evidence>
<dbReference type="OrthoDB" id="30429at2759"/>
<proteinExistence type="predicted"/>
<dbReference type="VEuPathDB" id="AmoebaDB:EIN_320050"/>
<dbReference type="KEGG" id="eiv:EIN_320050"/>
<gene>
    <name evidence="2" type="ORF">EIN_320050</name>
</gene>
<dbReference type="Proteomes" id="UP000014680">
    <property type="component" value="Unassembled WGS sequence"/>
</dbReference>
<feature type="compositionally biased region" description="Basic and acidic residues" evidence="1">
    <location>
        <begin position="124"/>
        <end position="136"/>
    </location>
</feature>
<dbReference type="AlphaFoldDB" id="A0A0A1U5J0"/>
<evidence type="ECO:0000313" key="2">
    <source>
        <dbReference type="EMBL" id="ELP87036.1"/>
    </source>
</evidence>
<feature type="region of interest" description="Disordered" evidence="1">
    <location>
        <begin position="124"/>
        <end position="152"/>
    </location>
</feature>
<evidence type="ECO:0000313" key="3">
    <source>
        <dbReference type="Proteomes" id="UP000014680"/>
    </source>
</evidence>
<organism evidence="2 3">
    <name type="scientific">Entamoeba invadens IP1</name>
    <dbReference type="NCBI Taxonomy" id="370355"/>
    <lineage>
        <taxon>Eukaryota</taxon>
        <taxon>Amoebozoa</taxon>
        <taxon>Evosea</taxon>
        <taxon>Archamoebae</taxon>
        <taxon>Mastigamoebida</taxon>
        <taxon>Entamoebidae</taxon>
        <taxon>Entamoeba</taxon>
    </lineage>
</organism>
<dbReference type="EMBL" id="KB206890">
    <property type="protein sequence ID" value="ELP87036.1"/>
    <property type="molecule type" value="Genomic_DNA"/>
</dbReference>
<protein>
    <submittedName>
        <fullName evidence="2">Uncharacterized protein</fullName>
    </submittedName>
</protein>
<reference evidence="2 3" key="1">
    <citation type="submission" date="2012-10" db="EMBL/GenBank/DDBJ databases">
        <authorList>
            <person name="Zafar N."/>
            <person name="Inman J."/>
            <person name="Hall N."/>
            <person name="Lorenzi H."/>
            <person name="Caler E."/>
        </authorList>
    </citation>
    <scope>NUCLEOTIDE SEQUENCE [LARGE SCALE GENOMIC DNA]</scope>
    <source>
        <strain evidence="2 3">IP1</strain>
    </source>
</reference>
<dbReference type="OMA" id="GSQLYEM"/>
<name>A0A0A1U5J0_ENTIV</name>
<keyword evidence="3" id="KW-1185">Reference proteome</keyword>
<dbReference type="GeneID" id="14885947"/>